<evidence type="ECO:0000313" key="2">
    <source>
        <dbReference type="Proteomes" id="UP001212997"/>
    </source>
</evidence>
<accession>A0AAD5V838</accession>
<evidence type="ECO:0000313" key="1">
    <source>
        <dbReference type="EMBL" id="KAJ3485070.1"/>
    </source>
</evidence>
<name>A0AAD5V838_9APHY</name>
<comment type="caution">
    <text evidence="1">The sequence shown here is derived from an EMBL/GenBank/DDBJ whole genome shotgun (WGS) entry which is preliminary data.</text>
</comment>
<dbReference type="AlphaFoldDB" id="A0AAD5V838"/>
<reference evidence="1" key="1">
    <citation type="submission" date="2022-07" db="EMBL/GenBank/DDBJ databases">
        <title>Genome Sequence of Physisporinus lineatus.</title>
        <authorList>
            <person name="Buettner E."/>
        </authorList>
    </citation>
    <scope>NUCLEOTIDE SEQUENCE</scope>
    <source>
        <strain evidence="1">VT162</strain>
    </source>
</reference>
<proteinExistence type="predicted"/>
<protein>
    <submittedName>
        <fullName evidence="1">Uncharacterized protein</fullName>
    </submittedName>
</protein>
<dbReference type="Proteomes" id="UP001212997">
    <property type="component" value="Unassembled WGS sequence"/>
</dbReference>
<keyword evidence="2" id="KW-1185">Reference proteome</keyword>
<sequence length="71" mass="7761">MNLTPPFKLRAKTATVGVASTRLLGPHFVESERVAKESEALNASREELHHLSPTFLALPGTVPTLLILAWK</sequence>
<organism evidence="1 2">
    <name type="scientific">Meripilus lineatus</name>
    <dbReference type="NCBI Taxonomy" id="2056292"/>
    <lineage>
        <taxon>Eukaryota</taxon>
        <taxon>Fungi</taxon>
        <taxon>Dikarya</taxon>
        <taxon>Basidiomycota</taxon>
        <taxon>Agaricomycotina</taxon>
        <taxon>Agaricomycetes</taxon>
        <taxon>Polyporales</taxon>
        <taxon>Meripilaceae</taxon>
        <taxon>Meripilus</taxon>
    </lineage>
</organism>
<dbReference type="EMBL" id="JANAWD010000166">
    <property type="protein sequence ID" value="KAJ3485070.1"/>
    <property type="molecule type" value="Genomic_DNA"/>
</dbReference>
<gene>
    <name evidence="1" type="ORF">NLI96_g5217</name>
</gene>